<dbReference type="PANTHER" id="PTHR43731">
    <property type="entry name" value="RHOMBOID PROTEASE"/>
    <property type="match status" value="1"/>
</dbReference>
<proteinExistence type="inferred from homology"/>
<dbReference type="InterPro" id="IPR050925">
    <property type="entry name" value="Rhomboid_protease_S54"/>
</dbReference>
<dbReference type="Gene3D" id="1.20.1540.10">
    <property type="entry name" value="Rhomboid-like"/>
    <property type="match status" value="1"/>
</dbReference>
<keyword evidence="5 7" id="KW-1133">Transmembrane helix</keyword>
<feature type="transmembrane region" description="Helical" evidence="7">
    <location>
        <begin position="158"/>
        <end position="179"/>
    </location>
</feature>
<evidence type="ECO:0000256" key="3">
    <source>
        <dbReference type="ARBA" id="ARBA00022692"/>
    </source>
</evidence>
<feature type="transmembrane region" description="Helical" evidence="7">
    <location>
        <begin position="6"/>
        <end position="23"/>
    </location>
</feature>
<feature type="transmembrane region" description="Helical" evidence="7">
    <location>
        <begin position="191"/>
        <end position="212"/>
    </location>
</feature>
<dbReference type="InterPro" id="IPR022764">
    <property type="entry name" value="Peptidase_S54_rhomboid_dom"/>
</dbReference>
<evidence type="ECO:0000256" key="5">
    <source>
        <dbReference type="ARBA" id="ARBA00022989"/>
    </source>
</evidence>
<dbReference type="GO" id="GO:0004252">
    <property type="term" value="F:serine-type endopeptidase activity"/>
    <property type="evidence" value="ECO:0007669"/>
    <property type="project" value="InterPro"/>
</dbReference>
<evidence type="ECO:0000313" key="9">
    <source>
        <dbReference type="EMBL" id="MBC9812354.1"/>
    </source>
</evidence>
<dbReference type="EMBL" id="JACVEL010000004">
    <property type="protein sequence ID" value="MBC9812354.1"/>
    <property type="molecule type" value="Genomic_DNA"/>
</dbReference>
<dbReference type="GO" id="GO:0016020">
    <property type="term" value="C:membrane"/>
    <property type="evidence" value="ECO:0007669"/>
    <property type="project" value="UniProtKB-SubCell"/>
</dbReference>
<organism evidence="9 10">
    <name type="scientific">Taishania pollutisoli</name>
    <dbReference type="NCBI Taxonomy" id="2766479"/>
    <lineage>
        <taxon>Bacteria</taxon>
        <taxon>Pseudomonadati</taxon>
        <taxon>Bacteroidota</taxon>
        <taxon>Flavobacteriia</taxon>
        <taxon>Flavobacteriales</taxon>
        <taxon>Crocinitomicaceae</taxon>
        <taxon>Taishania</taxon>
    </lineage>
</organism>
<evidence type="ECO:0000256" key="4">
    <source>
        <dbReference type="ARBA" id="ARBA00022801"/>
    </source>
</evidence>
<keyword evidence="3 7" id="KW-0812">Transmembrane</keyword>
<feature type="domain" description="Peptidase S54 rhomboid" evidence="8">
    <location>
        <begin position="41"/>
        <end position="76"/>
    </location>
</feature>
<evidence type="ECO:0000256" key="2">
    <source>
        <dbReference type="ARBA" id="ARBA00009045"/>
    </source>
</evidence>
<dbReference type="SUPFAM" id="SSF144091">
    <property type="entry name" value="Rhomboid-like"/>
    <property type="match status" value="1"/>
</dbReference>
<name>A0A8J6TT56_9FLAO</name>
<dbReference type="Pfam" id="PF01694">
    <property type="entry name" value="Rhomboid"/>
    <property type="match status" value="2"/>
</dbReference>
<comment type="subcellular location">
    <subcellularLocation>
        <location evidence="1">Membrane</location>
        <topology evidence="1">Multi-pass membrane protein</topology>
    </subcellularLocation>
</comment>
<comment type="caution">
    <text evidence="9">The sequence shown here is derived from an EMBL/GenBank/DDBJ whole genome shotgun (WGS) entry which is preliminary data.</text>
</comment>
<dbReference type="PANTHER" id="PTHR43731:SF14">
    <property type="entry name" value="PRESENILIN-ASSOCIATED RHOMBOID-LIKE PROTEIN, MITOCHONDRIAL"/>
    <property type="match status" value="1"/>
</dbReference>
<evidence type="ECO:0000259" key="8">
    <source>
        <dbReference type="Pfam" id="PF01694"/>
    </source>
</evidence>
<keyword evidence="9" id="KW-0645">Protease</keyword>
<evidence type="ECO:0000256" key="7">
    <source>
        <dbReference type="SAM" id="Phobius"/>
    </source>
</evidence>
<feature type="transmembrane region" description="Helical" evidence="7">
    <location>
        <begin position="99"/>
        <end position="121"/>
    </location>
</feature>
<evidence type="ECO:0000313" key="10">
    <source>
        <dbReference type="Proteomes" id="UP000652681"/>
    </source>
</evidence>
<keyword evidence="10" id="KW-1185">Reference proteome</keyword>
<dbReference type="Proteomes" id="UP000652681">
    <property type="component" value="Unassembled WGS sequence"/>
</dbReference>
<feature type="domain" description="Peptidase S54 rhomboid" evidence="8">
    <location>
        <begin position="104"/>
        <end position="208"/>
    </location>
</feature>
<accession>A0A8J6TT56</accession>
<feature type="transmembrane region" description="Helical" evidence="7">
    <location>
        <begin position="133"/>
        <end position="152"/>
    </location>
</feature>
<gene>
    <name evidence="9" type="ORF">H9Y05_07685</name>
</gene>
<comment type="similarity">
    <text evidence="2">Belongs to the peptidase S54 family.</text>
</comment>
<evidence type="ECO:0000256" key="6">
    <source>
        <dbReference type="ARBA" id="ARBA00023136"/>
    </source>
</evidence>
<keyword evidence="4" id="KW-0378">Hydrolase</keyword>
<evidence type="ECO:0000256" key="1">
    <source>
        <dbReference type="ARBA" id="ARBA00004141"/>
    </source>
</evidence>
<dbReference type="AlphaFoldDB" id="A0A8J6TT56"/>
<reference evidence="9" key="1">
    <citation type="submission" date="2020-09" db="EMBL/GenBank/DDBJ databases">
        <title>Taishania pollutisoli gen. nov., sp. nov., Isolated from Tetrabromobisphenol A-Contaminated Soil.</title>
        <authorList>
            <person name="Chen Q."/>
        </authorList>
    </citation>
    <scope>NUCLEOTIDE SEQUENCE</scope>
    <source>
        <strain evidence="9">CZZ-1</strain>
    </source>
</reference>
<dbReference type="RefSeq" id="WP_216713945.1">
    <property type="nucleotide sequence ID" value="NZ_JACVEL010000004.1"/>
</dbReference>
<dbReference type="GO" id="GO:0006508">
    <property type="term" value="P:proteolysis"/>
    <property type="evidence" value="ECO:0007669"/>
    <property type="project" value="UniProtKB-KW"/>
</dbReference>
<protein>
    <submittedName>
        <fullName evidence="9">Rhomboid family intramembrane serine protease</fullName>
    </submittedName>
</protein>
<sequence length="223" mass="24947">MVFNVLILIIVITVLISFSALNNKDLLYRFMFIPTRVQESGEKYRFFSHMFIHADYGHLIFNMLSLYFLGSFMLNMEGGTYLDGSGGIIEVQDGWIQKYGFWGGQALFVALYFAGGLFATLLPYARNKNNPGYMSLGASGAVSAVIFAAILWNPTMKLHLLFIPIGIPAYIFGPLYIAYEIYMDKRGNTGIAHDAHIGGAIFGILFVLFTNIDAGKRFIDLIF</sequence>
<keyword evidence="6 7" id="KW-0472">Membrane</keyword>
<feature type="transmembrane region" description="Helical" evidence="7">
    <location>
        <begin position="44"/>
        <end position="69"/>
    </location>
</feature>
<dbReference type="InterPro" id="IPR035952">
    <property type="entry name" value="Rhomboid-like_sf"/>
</dbReference>